<dbReference type="RefSeq" id="WP_126805867.1">
    <property type="nucleotide sequence ID" value="NZ_PIPP01000001.1"/>
</dbReference>
<evidence type="ECO:0000256" key="1">
    <source>
        <dbReference type="SAM" id="SignalP"/>
    </source>
</evidence>
<feature type="signal peptide" evidence="1">
    <location>
        <begin position="1"/>
        <end position="19"/>
    </location>
</feature>
<proteinExistence type="predicted"/>
<dbReference type="Pfam" id="PF20404">
    <property type="entry name" value="DUF6694"/>
    <property type="match status" value="1"/>
</dbReference>
<organism evidence="2 3">
    <name type="scientific">Aliidiomarina shirensis</name>
    <dbReference type="NCBI Taxonomy" id="1048642"/>
    <lineage>
        <taxon>Bacteria</taxon>
        <taxon>Pseudomonadati</taxon>
        <taxon>Pseudomonadota</taxon>
        <taxon>Gammaproteobacteria</taxon>
        <taxon>Alteromonadales</taxon>
        <taxon>Idiomarinaceae</taxon>
        <taxon>Aliidiomarina</taxon>
    </lineage>
</organism>
<dbReference type="OrthoDB" id="6402231at2"/>
<dbReference type="PROSITE" id="PS51257">
    <property type="entry name" value="PROKAR_LIPOPROTEIN"/>
    <property type="match status" value="1"/>
</dbReference>
<feature type="chain" id="PRO_5019291607" evidence="1">
    <location>
        <begin position="20"/>
        <end position="112"/>
    </location>
</feature>
<comment type="caution">
    <text evidence="2">The sequence shown here is derived from an EMBL/GenBank/DDBJ whole genome shotgun (WGS) entry which is preliminary data.</text>
</comment>
<sequence>MRILVCAFLIIFISGCASVKDSYVFDGSSAESTRQGISEVNQNLNQRERQEFVVALLAIQLSEVKTAYEVVINPKLVSELNYGMLGEHIDGLNYYEILEYSESLPNQATITR</sequence>
<evidence type="ECO:0000313" key="2">
    <source>
        <dbReference type="EMBL" id="RUO38652.1"/>
    </source>
</evidence>
<dbReference type="Proteomes" id="UP000286934">
    <property type="component" value="Unassembled WGS sequence"/>
</dbReference>
<dbReference type="InterPro" id="IPR046516">
    <property type="entry name" value="DUF6694"/>
</dbReference>
<keyword evidence="3" id="KW-1185">Reference proteome</keyword>
<dbReference type="AlphaFoldDB" id="A0A432WY02"/>
<evidence type="ECO:0000313" key="3">
    <source>
        <dbReference type="Proteomes" id="UP000286934"/>
    </source>
</evidence>
<keyword evidence="1" id="KW-0732">Signal</keyword>
<reference evidence="3" key="1">
    <citation type="journal article" date="2018" name="Front. Microbiol.">
        <title>Genome-Based Analysis Reveals the Taxonomy and Diversity of the Family Idiomarinaceae.</title>
        <authorList>
            <person name="Liu Y."/>
            <person name="Lai Q."/>
            <person name="Shao Z."/>
        </authorList>
    </citation>
    <scope>NUCLEOTIDE SEQUENCE [LARGE SCALE GENOMIC DNA]</scope>
    <source>
        <strain evidence="3">AIS</strain>
    </source>
</reference>
<protein>
    <submittedName>
        <fullName evidence="2">Uncharacterized protein</fullName>
    </submittedName>
</protein>
<name>A0A432WY02_9GAMM</name>
<accession>A0A432WY02</accession>
<dbReference type="EMBL" id="PIPP01000001">
    <property type="protein sequence ID" value="RUO38652.1"/>
    <property type="molecule type" value="Genomic_DNA"/>
</dbReference>
<gene>
    <name evidence="2" type="ORF">CWE13_03120</name>
</gene>